<protein>
    <submittedName>
        <fullName evidence="8">Arylsulfatase</fullName>
        <ecNumber evidence="8">3.1.6.1</ecNumber>
    </submittedName>
</protein>
<dbReference type="Gene3D" id="3.40.720.10">
    <property type="entry name" value="Alkaline Phosphatase, subunit A"/>
    <property type="match status" value="1"/>
</dbReference>
<evidence type="ECO:0000313" key="9">
    <source>
        <dbReference type="Proteomes" id="UP000319143"/>
    </source>
</evidence>
<feature type="chain" id="PRO_5022759097" evidence="6">
    <location>
        <begin position="28"/>
        <end position="736"/>
    </location>
</feature>
<proteinExistence type="inferred from homology"/>
<evidence type="ECO:0000256" key="2">
    <source>
        <dbReference type="ARBA" id="ARBA00022723"/>
    </source>
</evidence>
<comment type="similarity">
    <text evidence="1">Belongs to the sulfatase family.</text>
</comment>
<dbReference type="SUPFAM" id="SSF53649">
    <property type="entry name" value="Alkaline phosphatase-like"/>
    <property type="match status" value="1"/>
</dbReference>
<dbReference type="InterPro" id="IPR024607">
    <property type="entry name" value="Sulfatase_CS"/>
</dbReference>
<evidence type="ECO:0000313" key="8">
    <source>
        <dbReference type="EMBL" id="TWU38541.1"/>
    </source>
</evidence>
<organism evidence="8 9">
    <name type="scientific">Novipirellula artificiosorum</name>
    <dbReference type="NCBI Taxonomy" id="2528016"/>
    <lineage>
        <taxon>Bacteria</taxon>
        <taxon>Pseudomonadati</taxon>
        <taxon>Planctomycetota</taxon>
        <taxon>Planctomycetia</taxon>
        <taxon>Pirellulales</taxon>
        <taxon>Pirellulaceae</taxon>
        <taxon>Novipirellula</taxon>
    </lineage>
</organism>
<feature type="domain" description="Sulfatase N-terminal" evidence="7">
    <location>
        <begin position="32"/>
        <end position="338"/>
    </location>
</feature>
<evidence type="ECO:0000256" key="6">
    <source>
        <dbReference type="SAM" id="SignalP"/>
    </source>
</evidence>
<dbReference type="OrthoDB" id="9803751at2"/>
<dbReference type="EC" id="3.1.6.1" evidence="8"/>
<dbReference type="Proteomes" id="UP000319143">
    <property type="component" value="Unassembled WGS sequence"/>
</dbReference>
<evidence type="ECO:0000259" key="7">
    <source>
        <dbReference type="Pfam" id="PF00884"/>
    </source>
</evidence>
<dbReference type="GO" id="GO:0004065">
    <property type="term" value="F:arylsulfatase activity"/>
    <property type="evidence" value="ECO:0007669"/>
    <property type="project" value="UniProtKB-EC"/>
</dbReference>
<keyword evidence="4" id="KW-0106">Calcium</keyword>
<sequence length="736" mass="81887" precursor="true">MKTKTRYRSLQLICVCIALLPSTTTLAGERTPNIVVLLSDDLGWKDIGCYDGPVRTPTLDRLASGGMRFTNFYSGAAVCSPSRAALLTGRTNVRASIYSWINDYDQRSHLPKAEVTIAEVLQRGGYATAHFGKWHLGLPSNEFPEKPTPAEHGFDYWFATGNNAQPSHHNPRNFIRNGKAVGTLEGYACDLVVDEAISWLENRPDDDRPFFLNVWLHEPHAPLAAPDHLVGEYGERSDPAAVYSATIANTDQAINRLVEKLHEIDKPENTLIIYSSDNGSYRADRVGTLRGTKGSNYEGGIRVPGIFYWPSQVAAGTVEEEPAGLVDLLPTICGVTGIAPPPVHLDGADISPLLYSFHPPSGRVEEEERRRGEGKKRNTQPSPAATASDPPGGPGGRVKENSNATFKRSQPLYWYLPLAGPTVAIRDGRFNMVAYRDGRLPKDYAALAEIKNRIESLLREKGIFDEETRSSTLEKQLFEGFRDSDAERLRGQFIRLNQFHESWIPGLKQTQFTRFELYDLKTDPSQKTNIAIREPVIHAKMKSQLLKLAKSASDDAFDWSSVRPAPTREPTTLVHRFASDYRSPFDAFVYMNRIPIQVEALEDQAGLASRIESRLANQEGRVQIKLPPTMKRDAYEGFKLAAGIGTGSESCFTCHHLPALGHVHRDLSVPTLRNRTYTRKHLSKSLDSEAHKEVSIDGPTVDRMLAFLRTLSDVPDTEFRPLILNATVLDTTGDIE</sequence>
<dbReference type="PANTHER" id="PTHR42693:SF53">
    <property type="entry name" value="ENDO-4-O-SULFATASE"/>
    <property type="match status" value="1"/>
</dbReference>
<dbReference type="PANTHER" id="PTHR42693">
    <property type="entry name" value="ARYLSULFATASE FAMILY MEMBER"/>
    <property type="match status" value="1"/>
</dbReference>
<evidence type="ECO:0000256" key="5">
    <source>
        <dbReference type="SAM" id="MobiDB-lite"/>
    </source>
</evidence>
<dbReference type="InterPro" id="IPR017850">
    <property type="entry name" value="Alkaline_phosphatase_core_sf"/>
</dbReference>
<reference evidence="8 9" key="1">
    <citation type="submission" date="2019-02" db="EMBL/GenBank/DDBJ databases">
        <title>Deep-cultivation of Planctomycetes and their phenomic and genomic characterization uncovers novel biology.</title>
        <authorList>
            <person name="Wiegand S."/>
            <person name="Jogler M."/>
            <person name="Boedeker C."/>
            <person name="Pinto D."/>
            <person name="Vollmers J."/>
            <person name="Rivas-Marin E."/>
            <person name="Kohn T."/>
            <person name="Peeters S.H."/>
            <person name="Heuer A."/>
            <person name="Rast P."/>
            <person name="Oberbeckmann S."/>
            <person name="Bunk B."/>
            <person name="Jeske O."/>
            <person name="Meyerdierks A."/>
            <person name="Storesund J.E."/>
            <person name="Kallscheuer N."/>
            <person name="Luecker S."/>
            <person name="Lage O.M."/>
            <person name="Pohl T."/>
            <person name="Merkel B.J."/>
            <person name="Hornburger P."/>
            <person name="Mueller R.-W."/>
            <person name="Bruemmer F."/>
            <person name="Labrenz M."/>
            <person name="Spormann A.M."/>
            <person name="Op Den Camp H."/>
            <person name="Overmann J."/>
            <person name="Amann R."/>
            <person name="Jetten M.S.M."/>
            <person name="Mascher T."/>
            <person name="Medema M.H."/>
            <person name="Devos D.P."/>
            <person name="Kaster A.-K."/>
            <person name="Ovreas L."/>
            <person name="Rohde M."/>
            <person name="Galperin M.Y."/>
            <person name="Jogler C."/>
        </authorList>
    </citation>
    <scope>NUCLEOTIDE SEQUENCE [LARGE SCALE GENOMIC DNA]</scope>
    <source>
        <strain evidence="8 9">Poly41</strain>
    </source>
</reference>
<evidence type="ECO:0000256" key="3">
    <source>
        <dbReference type="ARBA" id="ARBA00022801"/>
    </source>
</evidence>
<dbReference type="AlphaFoldDB" id="A0A5C6DSS1"/>
<evidence type="ECO:0000256" key="1">
    <source>
        <dbReference type="ARBA" id="ARBA00008779"/>
    </source>
</evidence>
<dbReference type="RefSeq" id="WP_146526902.1">
    <property type="nucleotide sequence ID" value="NZ_SJPV01000004.1"/>
</dbReference>
<comment type="caution">
    <text evidence="8">The sequence shown here is derived from an EMBL/GenBank/DDBJ whole genome shotgun (WGS) entry which is preliminary data.</text>
</comment>
<dbReference type="InterPro" id="IPR000917">
    <property type="entry name" value="Sulfatase_N"/>
</dbReference>
<keyword evidence="3 8" id="KW-0378">Hydrolase</keyword>
<dbReference type="Pfam" id="PF00884">
    <property type="entry name" value="Sulfatase"/>
    <property type="match status" value="1"/>
</dbReference>
<dbReference type="GO" id="GO:0046872">
    <property type="term" value="F:metal ion binding"/>
    <property type="evidence" value="ECO:0007669"/>
    <property type="project" value="UniProtKB-KW"/>
</dbReference>
<accession>A0A5C6DSS1</accession>
<gene>
    <name evidence="8" type="primary">atsA_50</name>
    <name evidence="8" type="ORF">Poly41_30180</name>
</gene>
<dbReference type="InterPro" id="IPR050738">
    <property type="entry name" value="Sulfatase"/>
</dbReference>
<keyword evidence="6" id="KW-0732">Signal</keyword>
<keyword evidence="9" id="KW-1185">Reference proteome</keyword>
<feature type="region of interest" description="Disordered" evidence="5">
    <location>
        <begin position="356"/>
        <end position="403"/>
    </location>
</feature>
<feature type="signal peptide" evidence="6">
    <location>
        <begin position="1"/>
        <end position="27"/>
    </location>
</feature>
<keyword evidence="2" id="KW-0479">Metal-binding</keyword>
<name>A0A5C6DSS1_9BACT</name>
<dbReference type="EMBL" id="SJPV01000004">
    <property type="protein sequence ID" value="TWU38541.1"/>
    <property type="molecule type" value="Genomic_DNA"/>
</dbReference>
<evidence type="ECO:0000256" key="4">
    <source>
        <dbReference type="ARBA" id="ARBA00022837"/>
    </source>
</evidence>
<dbReference type="PROSITE" id="PS00523">
    <property type="entry name" value="SULFATASE_1"/>
    <property type="match status" value="1"/>
</dbReference>